<gene>
    <name evidence="2" type="ORF">O181_018522</name>
</gene>
<keyword evidence="3" id="KW-1185">Reference proteome</keyword>
<reference evidence="2" key="1">
    <citation type="submission" date="2021-03" db="EMBL/GenBank/DDBJ databases">
        <title>Draft genome sequence of rust myrtle Austropuccinia psidii MF-1, a brazilian biotype.</title>
        <authorList>
            <person name="Quecine M.C."/>
            <person name="Pachon D.M.R."/>
            <person name="Bonatelli M.L."/>
            <person name="Correr F.H."/>
            <person name="Franceschini L.M."/>
            <person name="Leite T.F."/>
            <person name="Margarido G.R.A."/>
            <person name="Almeida C.A."/>
            <person name="Ferrarezi J.A."/>
            <person name="Labate C.A."/>
        </authorList>
    </citation>
    <scope>NUCLEOTIDE SEQUENCE</scope>
    <source>
        <strain evidence="2">MF-1</strain>
    </source>
</reference>
<evidence type="ECO:0000313" key="3">
    <source>
        <dbReference type="Proteomes" id="UP000765509"/>
    </source>
</evidence>
<evidence type="ECO:0000313" key="2">
    <source>
        <dbReference type="EMBL" id="MBW0478807.1"/>
    </source>
</evidence>
<sequence length="248" mass="26838">MPIQHSPPARKTRSHAGTEAVLTTTPRDTLHGTPAVSQLRTHVDRGPNVEGAAPSTKEGRVARRSSSFSGVVGGLPGTSRTIFKGPGEDGAEEEENSVQAEGSDGTEGVLAPVEAPQGTGGPNLAQSNQPVPHKSEPSLLAIMQKMTLIMDNLHDASSTEASRPPAFKTPSMKAPKCFDGTEPFNVRSFIQYCQLNIHNDPVNFSQDRKMVLYSTSFLIVRVAKWIEPYVSNLTNQDPNYLLNSWKSF</sequence>
<feature type="region of interest" description="Disordered" evidence="1">
    <location>
        <begin position="1"/>
        <end position="134"/>
    </location>
</feature>
<protein>
    <recommendedName>
        <fullName evidence="4">DUF4939 domain-containing protein</fullName>
    </recommendedName>
</protein>
<organism evidence="2 3">
    <name type="scientific">Austropuccinia psidii MF-1</name>
    <dbReference type="NCBI Taxonomy" id="1389203"/>
    <lineage>
        <taxon>Eukaryota</taxon>
        <taxon>Fungi</taxon>
        <taxon>Dikarya</taxon>
        <taxon>Basidiomycota</taxon>
        <taxon>Pucciniomycotina</taxon>
        <taxon>Pucciniomycetes</taxon>
        <taxon>Pucciniales</taxon>
        <taxon>Sphaerophragmiaceae</taxon>
        <taxon>Austropuccinia</taxon>
    </lineage>
</organism>
<proteinExistence type="predicted"/>
<accession>A0A9Q3C809</accession>
<comment type="caution">
    <text evidence="2">The sequence shown here is derived from an EMBL/GenBank/DDBJ whole genome shotgun (WGS) entry which is preliminary data.</text>
</comment>
<name>A0A9Q3C809_9BASI</name>
<evidence type="ECO:0000256" key="1">
    <source>
        <dbReference type="SAM" id="MobiDB-lite"/>
    </source>
</evidence>
<dbReference type="AlphaFoldDB" id="A0A9Q3C809"/>
<dbReference type="EMBL" id="AVOT02005334">
    <property type="protein sequence ID" value="MBW0478807.1"/>
    <property type="molecule type" value="Genomic_DNA"/>
</dbReference>
<evidence type="ECO:0008006" key="4">
    <source>
        <dbReference type="Google" id="ProtNLM"/>
    </source>
</evidence>
<dbReference type="Proteomes" id="UP000765509">
    <property type="component" value="Unassembled WGS sequence"/>
</dbReference>